<keyword evidence="4" id="KW-0472">Membrane</keyword>
<dbReference type="OrthoDB" id="5835829at2759"/>
<name>A0A0T6B5K5_9SCAR</name>
<evidence type="ECO:0000256" key="3">
    <source>
        <dbReference type="ARBA" id="ARBA00022679"/>
    </source>
</evidence>
<dbReference type="AlphaFoldDB" id="A0A0T6B5K5"/>
<feature type="transmembrane region" description="Helical" evidence="4">
    <location>
        <begin position="374"/>
        <end position="398"/>
    </location>
</feature>
<keyword evidence="3 5" id="KW-0808">Transferase</keyword>
<dbReference type="InterPro" id="IPR050271">
    <property type="entry name" value="UDP-glycosyltransferase"/>
</dbReference>
<keyword evidence="4" id="KW-1133">Transmembrane helix</keyword>
<evidence type="ECO:0000256" key="4">
    <source>
        <dbReference type="SAM" id="Phobius"/>
    </source>
</evidence>
<dbReference type="CDD" id="cd03784">
    <property type="entry name" value="GT1_Gtf-like"/>
    <property type="match status" value="1"/>
</dbReference>
<keyword evidence="2" id="KW-0328">Glycosyltransferase</keyword>
<sequence>MGAFSLLNVQSHMVNIAMHSRAMEEFLKSDSKYDIIIQTYAFNEAYLGLAHHFDARVIGFIPFSTMPQILSLTGNSAPYSYVPLPFLGYTDNMSFLQRTMNAVVGLFIHLLHDFYLLPKQEEILKERFPDFPPIKQIQNERVDLIFSNAHFSNESPRPKTPNIVYIGGYHVQEPEPLTPDVQKILDSSSEGVVFLAFGTNVDVSKLRKEKMDAFLNTFSKIPYRVLLKYKGVLPDKPKNVETVDWVPQRGVLAHPNVKIFISHGGKGSATESLYYGVPVLCVSFFADQMKNCEDIADYNYGIHLPFQDVTKESFEKAFNELNTNPKYKENAKYRSSLFKEQEMDPLERAIFWIEHIHKFKGAKHLRPKSATMPLYQYLLLDVWAFIAGSLMVFLFIVYKISKFVIRRLCRSSRKEKTEEKIKRQ</sequence>
<dbReference type="Pfam" id="PF00201">
    <property type="entry name" value="UDPGT"/>
    <property type="match status" value="1"/>
</dbReference>
<comment type="caution">
    <text evidence="5">The sequence shown here is derived from an EMBL/GenBank/DDBJ whole genome shotgun (WGS) entry which is preliminary data.</text>
</comment>
<comment type="similarity">
    <text evidence="1">Belongs to the UDP-glycosyltransferase family.</text>
</comment>
<dbReference type="InterPro" id="IPR002213">
    <property type="entry name" value="UDP_glucos_trans"/>
</dbReference>
<dbReference type="Proteomes" id="UP000051574">
    <property type="component" value="Unassembled WGS sequence"/>
</dbReference>
<gene>
    <name evidence="5" type="ORF">AMK59_4232</name>
</gene>
<evidence type="ECO:0000313" key="5">
    <source>
        <dbReference type="EMBL" id="KRT82485.1"/>
    </source>
</evidence>
<dbReference type="PANTHER" id="PTHR48043">
    <property type="entry name" value="EG:EG0003.4 PROTEIN-RELATED"/>
    <property type="match status" value="1"/>
</dbReference>
<dbReference type="SUPFAM" id="SSF53756">
    <property type="entry name" value="UDP-Glycosyltransferase/glycogen phosphorylase"/>
    <property type="match status" value="1"/>
</dbReference>
<keyword evidence="4" id="KW-0812">Transmembrane</keyword>
<reference evidence="5 6" key="1">
    <citation type="submission" date="2015-09" db="EMBL/GenBank/DDBJ databases">
        <title>Draft genome of the scarab beetle Oryctes borbonicus.</title>
        <authorList>
            <person name="Meyer J.M."/>
            <person name="Markov G.V."/>
            <person name="Baskaran P."/>
            <person name="Herrmann M."/>
            <person name="Sommer R.J."/>
            <person name="Roedelsperger C."/>
        </authorList>
    </citation>
    <scope>NUCLEOTIDE SEQUENCE [LARGE SCALE GENOMIC DNA]</scope>
    <source>
        <strain evidence="5">OB123</strain>
        <tissue evidence="5">Whole animal</tissue>
    </source>
</reference>
<organism evidence="5 6">
    <name type="scientific">Oryctes borbonicus</name>
    <dbReference type="NCBI Taxonomy" id="1629725"/>
    <lineage>
        <taxon>Eukaryota</taxon>
        <taxon>Metazoa</taxon>
        <taxon>Ecdysozoa</taxon>
        <taxon>Arthropoda</taxon>
        <taxon>Hexapoda</taxon>
        <taxon>Insecta</taxon>
        <taxon>Pterygota</taxon>
        <taxon>Neoptera</taxon>
        <taxon>Endopterygota</taxon>
        <taxon>Coleoptera</taxon>
        <taxon>Polyphaga</taxon>
        <taxon>Scarabaeiformia</taxon>
        <taxon>Scarabaeidae</taxon>
        <taxon>Dynastinae</taxon>
        <taxon>Oryctes</taxon>
    </lineage>
</organism>
<dbReference type="PANTHER" id="PTHR48043:SF159">
    <property type="entry name" value="EG:EG0003.4 PROTEIN-RELATED"/>
    <property type="match status" value="1"/>
</dbReference>
<evidence type="ECO:0000256" key="1">
    <source>
        <dbReference type="ARBA" id="ARBA00009995"/>
    </source>
</evidence>
<keyword evidence="6" id="KW-1185">Reference proteome</keyword>
<dbReference type="EMBL" id="LJIG01009735">
    <property type="protein sequence ID" value="KRT82485.1"/>
    <property type="molecule type" value="Genomic_DNA"/>
</dbReference>
<evidence type="ECO:0000256" key="2">
    <source>
        <dbReference type="ARBA" id="ARBA00022676"/>
    </source>
</evidence>
<evidence type="ECO:0000313" key="6">
    <source>
        <dbReference type="Proteomes" id="UP000051574"/>
    </source>
</evidence>
<accession>A0A0T6B5K5</accession>
<protein>
    <submittedName>
        <fullName evidence="5">Glycosyltransferase</fullName>
    </submittedName>
</protein>
<dbReference type="GO" id="GO:0008194">
    <property type="term" value="F:UDP-glycosyltransferase activity"/>
    <property type="evidence" value="ECO:0007669"/>
    <property type="project" value="InterPro"/>
</dbReference>
<dbReference type="Gene3D" id="3.40.50.2000">
    <property type="entry name" value="Glycogen Phosphorylase B"/>
    <property type="match status" value="1"/>
</dbReference>
<dbReference type="FunFam" id="3.40.50.2000:FF:000050">
    <property type="entry name" value="UDP-glucuronosyltransferase"/>
    <property type="match status" value="1"/>
</dbReference>
<proteinExistence type="inferred from homology"/>